<feature type="transmembrane region" description="Helical" evidence="8">
    <location>
        <begin position="139"/>
        <end position="160"/>
    </location>
</feature>
<proteinExistence type="evidence at transcript level"/>
<organism evidence="10">
    <name type="scientific">Ganoderma lucidum</name>
    <name type="common">Ling zhi medicinal fungus</name>
    <name type="synonym">Bracket fungus</name>
    <dbReference type="NCBI Taxonomy" id="5315"/>
    <lineage>
        <taxon>Eukaryota</taxon>
        <taxon>Fungi</taxon>
        <taxon>Dikarya</taxon>
        <taxon>Basidiomycota</taxon>
        <taxon>Agaricomycotina</taxon>
        <taxon>Agaricomycetes</taxon>
        <taxon>Polyporales</taxon>
        <taxon>Polyporaceae</taxon>
        <taxon>Ganoderma</taxon>
    </lineage>
</organism>
<feature type="transmembrane region" description="Helical" evidence="8">
    <location>
        <begin position="55"/>
        <end position="75"/>
    </location>
</feature>
<dbReference type="GO" id="GO:0006811">
    <property type="term" value="P:monoatomic ion transport"/>
    <property type="evidence" value="ECO:0007669"/>
    <property type="project" value="UniProtKB-KW"/>
</dbReference>
<dbReference type="GO" id="GO:0016175">
    <property type="term" value="F:superoxide-generating NAD(P)H oxidase activity"/>
    <property type="evidence" value="ECO:0007669"/>
    <property type="project" value="TreeGrafter"/>
</dbReference>
<evidence type="ECO:0000256" key="2">
    <source>
        <dbReference type="ARBA" id="ARBA00022692"/>
    </source>
</evidence>
<dbReference type="InterPro" id="IPR017938">
    <property type="entry name" value="Riboflavin_synthase-like_b-brl"/>
</dbReference>
<dbReference type="SUPFAM" id="SSF52343">
    <property type="entry name" value="Ferredoxin reductase-like, C-terminal NADP-linked domain"/>
    <property type="match status" value="1"/>
</dbReference>
<dbReference type="SUPFAM" id="SSF63380">
    <property type="entry name" value="Riboflavin synthase domain-like"/>
    <property type="match status" value="1"/>
</dbReference>
<evidence type="ECO:0000256" key="8">
    <source>
        <dbReference type="SAM" id="Phobius"/>
    </source>
</evidence>
<dbReference type="EMBL" id="MK313749">
    <property type="protein sequence ID" value="QDK64621.1"/>
    <property type="molecule type" value="mRNA"/>
</dbReference>
<dbReference type="SFLD" id="SFLDS00052">
    <property type="entry name" value="Ferric_Reductase_Domain"/>
    <property type="match status" value="1"/>
</dbReference>
<dbReference type="PANTHER" id="PTHR11972">
    <property type="entry name" value="NADPH OXIDASE"/>
    <property type="match status" value="1"/>
</dbReference>
<dbReference type="InterPro" id="IPR013130">
    <property type="entry name" value="Fe3_Rdtase_TM_dom"/>
</dbReference>
<dbReference type="SFLD" id="SFLDG01169">
    <property type="entry name" value="NADPH_oxidase_subgroup_(NOX)"/>
    <property type="match status" value="1"/>
</dbReference>
<keyword evidence="6" id="KW-0813">Transport</keyword>
<dbReference type="SFLD" id="SFLDG01168">
    <property type="entry name" value="Ferric_reductase_subgroup_(FRE"/>
    <property type="match status" value="1"/>
</dbReference>
<dbReference type="PROSITE" id="PS51384">
    <property type="entry name" value="FAD_FR"/>
    <property type="match status" value="1"/>
</dbReference>
<evidence type="ECO:0000256" key="1">
    <source>
        <dbReference type="ARBA" id="ARBA00004141"/>
    </source>
</evidence>
<reference evidence="10" key="1">
    <citation type="submission" date="2018-12" db="EMBL/GenBank/DDBJ databases">
        <authorList>
            <person name="Hu Y."/>
        </authorList>
    </citation>
    <scope>NUCLEOTIDE SEQUENCE</scope>
    <source>
        <strain evidence="10">GL29985-R1</strain>
    </source>
</reference>
<dbReference type="Gene3D" id="3.40.50.80">
    <property type="entry name" value="Nucleotide-binding domain of ferredoxin-NADP reductase (FNR) module"/>
    <property type="match status" value="1"/>
</dbReference>
<dbReference type="Pfam" id="PF08022">
    <property type="entry name" value="FAD_binding_8"/>
    <property type="match status" value="1"/>
</dbReference>
<evidence type="ECO:0000256" key="6">
    <source>
        <dbReference type="ARBA" id="ARBA00023065"/>
    </source>
</evidence>
<evidence type="ECO:0000256" key="7">
    <source>
        <dbReference type="ARBA" id="ARBA00023136"/>
    </source>
</evidence>
<keyword evidence="3" id="KW-0249">Electron transport</keyword>
<protein>
    <submittedName>
        <fullName evidence="10">NADPH oxidase A</fullName>
    </submittedName>
</protein>
<dbReference type="PANTHER" id="PTHR11972:SF39">
    <property type="entry name" value="FAD-BINDING FR-TYPE DOMAIN-CONTAINING PROTEIN"/>
    <property type="match status" value="1"/>
</dbReference>
<dbReference type="GO" id="GO:0042554">
    <property type="term" value="P:superoxide anion generation"/>
    <property type="evidence" value="ECO:0007669"/>
    <property type="project" value="TreeGrafter"/>
</dbReference>
<dbReference type="GO" id="GO:0043020">
    <property type="term" value="C:NADPH oxidase complex"/>
    <property type="evidence" value="ECO:0007669"/>
    <property type="project" value="TreeGrafter"/>
</dbReference>
<dbReference type="InterPro" id="IPR017927">
    <property type="entry name" value="FAD-bd_FR_type"/>
</dbReference>
<dbReference type="Gene3D" id="2.40.30.10">
    <property type="entry name" value="Translation factors"/>
    <property type="match status" value="1"/>
</dbReference>
<dbReference type="InterPro" id="IPR000778">
    <property type="entry name" value="Cyt_b245_heavy_chain"/>
</dbReference>
<dbReference type="AlphaFoldDB" id="A0A514YQW3"/>
<dbReference type="InterPro" id="IPR013121">
    <property type="entry name" value="Fe_red_NAD-bd_6"/>
</dbReference>
<accession>A0A514YQW3</accession>
<comment type="subcellular location">
    <subcellularLocation>
        <location evidence="1">Membrane</location>
        <topology evidence="1">Multi-pass membrane protein</topology>
    </subcellularLocation>
</comment>
<dbReference type="GO" id="GO:0006952">
    <property type="term" value="P:defense response"/>
    <property type="evidence" value="ECO:0007669"/>
    <property type="project" value="TreeGrafter"/>
</dbReference>
<dbReference type="Pfam" id="PF01794">
    <property type="entry name" value="Ferric_reduct"/>
    <property type="match status" value="1"/>
</dbReference>
<dbReference type="CDD" id="cd06186">
    <property type="entry name" value="NOX_Duox_like_FAD_NADP"/>
    <property type="match status" value="1"/>
</dbReference>
<feature type="transmembrane region" description="Helical" evidence="8">
    <location>
        <begin position="172"/>
        <end position="191"/>
    </location>
</feature>
<keyword evidence="7 8" id="KW-0472">Membrane</keyword>
<keyword evidence="5" id="KW-0560">Oxidoreductase</keyword>
<evidence type="ECO:0000313" key="10">
    <source>
        <dbReference type="EMBL" id="QDK64621.1"/>
    </source>
</evidence>
<evidence type="ECO:0000259" key="9">
    <source>
        <dbReference type="PROSITE" id="PS51384"/>
    </source>
</evidence>
<evidence type="ECO:0000256" key="4">
    <source>
        <dbReference type="ARBA" id="ARBA00022989"/>
    </source>
</evidence>
<gene>
    <name evidence="10" type="primary">NOXa</name>
</gene>
<feature type="transmembrane region" description="Helical" evidence="8">
    <location>
        <begin position="16"/>
        <end position="35"/>
    </location>
</feature>
<name>A0A514YQW3_GANLU</name>
<dbReference type="InterPro" id="IPR013112">
    <property type="entry name" value="FAD-bd_8"/>
</dbReference>
<dbReference type="PRINTS" id="PR00466">
    <property type="entry name" value="GP91PHOX"/>
</dbReference>
<feature type="domain" description="FAD-binding FR-type" evidence="9">
    <location>
        <begin position="236"/>
        <end position="380"/>
    </location>
</feature>
<dbReference type="Pfam" id="PF08030">
    <property type="entry name" value="NAD_binding_6"/>
    <property type="match status" value="1"/>
</dbReference>
<sequence>MGENWFQREFLQGKRLAFNVIFYGLHLFFFAYGWYSQATNKKLTALNGLTWSVWTSRGAGLVLAFDGGLILIPMLRNVIRVVRPRMTWLFPADENIWFHRQVAYSMAFWAMVHTTAHYVNFFNVERTQVRPNIALQIHYTQAGGITGHFMLLIMVLMYTTAHHKVRNQCFEAFWYTHHLAFFFMIGLYSHATGCFVRDSALPAYTTVFPFYTTDHCLGYESWRFIIWPGIIYFGERIWREIRARRATRLSKVLVHPSGAMELRIIKPSFKYVPGQWLFIQVPELSSWQWHPVYQFTITSAPEDPYVSVHIRQVGDWTYALGERVGAGPQVVAAMTKAALKGGEKDDRIYGTRGDFVEIDSIGAALPTVRIDGPYGAPTEDVFNVEVAVLVGAGIGVTPFASILKHIWYRQKKGTLKSLKRVEFFWVCRDAPSFGWFQTLLQEVEAAQADPNFLRINIYLTQKISEDMLWNIAVNDAGAEYDPLTLLRTRTMFGRPDWKNIFGRMSQAIQGGQYLPGSNSQLKTTVGTYFCGPGGLAKAIKEATQEATTSTVNFTFAKEHF</sequence>
<keyword evidence="4 8" id="KW-1133">Transmembrane helix</keyword>
<evidence type="ECO:0000256" key="5">
    <source>
        <dbReference type="ARBA" id="ARBA00023002"/>
    </source>
</evidence>
<keyword evidence="6" id="KW-0406">Ion transport</keyword>
<dbReference type="InterPro" id="IPR039261">
    <property type="entry name" value="FNR_nucleotide-bd"/>
</dbReference>
<evidence type="ECO:0000256" key="3">
    <source>
        <dbReference type="ARBA" id="ARBA00022982"/>
    </source>
</evidence>
<dbReference type="InterPro" id="IPR050369">
    <property type="entry name" value="RBOH/FRE"/>
</dbReference>
<keyword evidence="2 8" id="KW-0812">Transmembrane</keyword>